<accession>A0A4S8ZG04</accession>
<name>A0A4S8ZG04_AURPU</name>
<proteinExistence type="predicted"/>
<reference evidence="1 2" key="1">
    <citation type="submission" date="2018-10" db="EMBL/GenBank/DDBJ databases">
        <title>Fifty Aureobasidium pullulans genomes reveal a recombining polyextremotolerant generalist.</title>
        <authorList>
            <person name="Gostincar C."/>
            <person name="Turk M."/>
            <person name="Zajc J."/>
            <person name="Gunde-Cimerman N."/>
        </authorList>
    </citation>
    <scope>NUCLEOTIDE SEQUENCE [LARGE SCALE GENOMIC DNA]</scope>
    <source>
        <strain evidence="1 2">EXF-10751</strain>
    </source>
</reference>
<gene>
    <name evidence="1" type="ORF">D6D20_02680</name>
</gene>
<evidence type="ECO:0000313" key="1">
    <source>
        <dbReference type="EMBL" id="THW64756.1"/>
    </source>
</evidence>
<dbReference type="EMBL" id="QZAN01000018">
    <property type="protein sequence ID" value="THW64756.1"/>
    <property type="molecule type" value="Genomic_DNA"/>
</dbReference>
<organism evidence="1 2">
    <name type="scientific">Aureobasidium pullulans</name>
    <name type="common">Black yeast</name>
    <name type="synonym">Pullularia pullulans</name>
    <dbReference type="NCBI Taxonomy" id="5580"/>
    <lineage>
        <taxon>Eukaryota</taxon>
        <taxon>Fungi</taxon>
        <taxon>Dikarya</taxon>
        <taxon>Ascomycota</taxon>
        <taxon>Pezizomycotina</taxon>
        <taxon>Dothideomycetes</taxon>
        <taxon>Dothideomycetidae</taxon>
        <taxon>Dothideales</taxon>
        <taxon>Saccotheciaceae</taxon>
        <taxon>Aureobasidium</taxon>
    </lineage>
</organism>
<sequence>MASMDGPMPIQTYILRRDQYHKSYPPLLEHPYDYKVHAAQPALVYIHSVIASSQLVEKELYALNLKFLECHCFTRHSPDIKPQYRYPVISISATGHPDHFTSAVKVIWRKLANCRKDEFMQKLVVEIYDRALMTSRERFEISEPVAVEAGLSPLPAGLQRFRKQLNAWVQFTPCLMYAHCSASTEDNKPIPTLLVRCLYNKTADFAKLEDDIQRLLPKAQIIFKAIPPLPNDEAEARSEKQIANRLDSDLWALKQKRHHSFFTYLVKMFNHPSFPALTATQQSSHILEKLNDKYHHYISSHTPDIPGLPPPNLESIIYLATELDAKLKHLGESESMSYALFFADTRRQLNQMVVRANALAAAEKEKPKLPEPVELGLDYGEDMLWLEYYVRFRTPGVEMRYAQRMHRLEKSAAAAAAAAAAASTTSTPNEEVWHPYHPRTHFPPTIPSRQSAIPSNCTILGSLDHPFAIDLREVFEQEEEDQWSTIDATEAVGKEDEDAQRSTLDEVVGYVRGSVWFDNACNAAGRVALGKEWRKWRR</sequence>
<dbReference type="Proteomes" id="UP000310421">
    <property type="component" value="Unassembled WGS sequence"/>
</dbReference>
<dbReference type="AlphaFoldDB" id="A0A4S8ZG04"/>
<protein>
    <submittedName>
        <fullName evidence="1">Uncharacterized protein</fullName>
    </submittedName>
</protein>
<comment type="caution">
    <text evidence="1">The sequence shown here is derived from an EMBL/GenBank/DDBJ whole genome shotgun (WGS) entry which is preliminary data.</text>
</comment>
<evidence type="ECO:0000313" key="2">
    <source>
        <dbReference type="Proteomes" id="UP000310421"/>
    </source>
</evidence>